<dbReference type="Gene3D" id="3.90.180.10">
    <property type="entry name" value="Medium-chain alcohol dehydrogenases, catalytic domain"/>
    <property type="match status" value="1"/>
</dbReference>
<keyword evidence="3" id="KW-1185">Reference proteome</keyword>
<gene>
    <name evidence="2" type="ORF">CPLU01_12881</name>
</gene>
<dbReference type="InterPro" id="IPR050700">
    <property type="entry name" value="YIM1/Zinc_Alcohol_DH_Fams"/>
</dbReference>
<sequence length="350" mass="36469">MSKSLPTNPPAEMRRWQIASPGNFIQSLTLATVPSPEIKALKPLEILVQVVAAGINPADYKFPDLGMVAKAMLPFPKSPGMDFAGRVFAVGGLVTDIQPGDAVIGRLDPLKAQGSLSEFVVADREGCAAIPDQGNPDLDQAAAVGTAALTAYQTIIPYVKAGDKVFINGGSGGTGTYGIQIAKAAGCHVTVSCSTAKADLCRSLGADDIIDYKTTDVVAKLKEGGKVFAVVVDNVGNSPPNLYKASDDFLLPEGHFKHVGGAISLAQVRSLVPSLLLPGFLGGAKHSFEAYLTKNSHADLAQIAAWMAEGKVTSVIDSSYSFEDVPKAYEKLKQGSAGGKIVVRVASNKA</sequence>
<proteinExistence type="predicted"/>
<dbReference type="InterPro" id="IPR013154">
    <property type="entry name" value="ADH-like_N"/>
</dbReference>
<evidence type="ECO:0000259" key="1">
    <source>
        <dbReference type="SMART" id="SM00829"/>
    </source>
</evidence>
<dbReference type="SUPFAM" id="SSF51735">
    <property type="entry name" value="NAD(P)-binding Rossmann-fold domains"/>
    <property type="match status" value="1"/>
</dbReference>
<dbReference type="Pfam" id="PF08240">
    <property type="entry name" value="ADH_N"/>
    <property type="match status" value="1"/>
</dbReference>
<dbReference type="AlphaFoldDB" id="A0A8H6N557"/>
<reference evidence="2" key="1">
    <citation type="journal article" date="2020" name="Phytopathology">
        <title>Genome Sequence Resources of Colletotrichum truncatum, C. plurivorum, C. musicola, and C. sojae: Four Species Pathogenic to Soybean (Glycine max).</title>
        <authorList>
            <person name="Rogerio F."/>
            <person name="Boufleur T.R."/>
            <person name="Ciampi-Guillardi M."/>
            <person name="Sukno S.A."/>
            <person name="Thon M.R."/>
            <person name="Massola Junior N.S."/>
            <person name="Baroncelli R."/>
        </authorList>
    </citation>
    <scope>NUCLEOTIDE SEQUENCE</scope>
    <source>
        <strain evidence="2">LFN00145</strain>
    </source>
</reference>
<dbReference type="InterPro" id="IPR011032">
    <property type="entry name" value="GroES-like_sf"/>
</dbReference>
<dbReference type="InterPro" id="IPR036291">
    <property type="entry name" value="NAD(P)-bd_dom_sf"/>
</dbReference>
<name>A0A8H6N557_9PEZI</name>
<evidence type="ECO:0000313" key="2">
    <source>
        <dbReference type="EMBL" id="KAF6820053.1"/>
    </source>
</evidence>
<dbReference type="SUPFAM" id="SSF50129">
    <property type="entry name" value="GroES-like"/>
    <property type="match status" value="1"/>
</dbReference>
<evidence type="ECO:0000313" key="3">
    <source>
        <dbReference type="Proteomes" id="UP000654918"/>
    </source>
</evidence>
<accession>A0A8H6N557</accession>
<dbReference type="Proteomes" id="UP000654918">
    <property type="component" value="Unassembled WGS sequence"/>
</dbReference>
<dbReference type="PANTHER" id="PTHR11695">
    <property type="entry name" value="ALCOHOL DEHYDROGENASE RELATED"/>
    <property type="match status" value="1"/>
</dbReference>
<dbReference type="Pfam" id="PF13602">
    <property type="entry name" value="ADH_zinc_N_2"/>
    <property type="match status" value="1"/>
</dbReference>
<dbReference type="CDD" id="cd08267">
    <property type="entry name" value="MDR1"/>
    <property type="match status" value="1"/>
</dbReference>
<feature type="domain" description="Enoyl reductase (ER)" evidence="1">
    <location>
        <begin position="23"/>
        <end position="343"/>
    </location>
</feature>
<comment type="caution">
    <text evidence="2">The sequence shown here is derived from an EMBL/GenBank/DDBJ whole genome shotgun (WGS) entry which is preliminary data.</text>
</comment>
<dbReference type="PANTHER" id="PTHR11695:SF294">
    <property type="entry name" value="RETICULON-4-INTERACTING PROTEIN 1, MITOCHONDRIAL"/>
    <property type="match status" value="1"/>
</dbReference>
<dbReference type="Gene3D" id="3.40.50.720">
    <property type="entry name" value="NAD(P)-binding Rossmann-like Domain"/>
    <property type="match status" value="1"/>
</dbReference>
<dbReference type="InterPro" id="IPR020843">
    <property type="entry name" value="ER"/>
</dbReference>
<dbReference type="GO" id="GO:0005739">
    <property type="term" value="C:mitochondrion"/>
    <property type="evidence" value="ECO:0007669"/>
    <property type="project" value="TreeGrafter"/>
</dbReference>
<dbReference type="EMBL" id="WIGO01000278">
    <property type="protein sequence ID" value="KAF6820053.1"/>
    <property type="molecule type" value="Genomic_DNA"/>
</dbReference>
<dbReference type="GO" id="GO:0016491">
    <property type="term" value="F:oxidoreductase activity"/>
    <property type="evidence" value="ECO:0007669"/>
    <property type="project" value="InterPro"/>
</dbReference>
<dbReference type="SMART" id="SM00829">
    <property type="entry name" value="PKS_ER"/>
    <property type="match status" value="1"/>
</dbReference>
<organism evidence="2 3">
    <name type="scientific">Colletotrichum plurivorum</name>
    <dbReference type="NCBI Taxonomy" id="2175906"/>
    <lineage>
        <taxon>Eukaryota</taxon>
        <taxon>Fungi</taxon>
        <taxon>Dikarya</taxon>
        <taxon>Ascomycota</taxon>
        <taxon>Pezizomycotina</taxon>
        <taxon>Sordariomycetes</taxon>
        <taxon>Hypocreomycetidae</taxon>
        <taxon>Glomerellales</taxon>
        <taxon>Glomerellaceae</taxon>
        <taxon>Colletotrichum</taxon>
        <taxon>Colletotrichum orchidearum species complex</taxon>
    </lineage>
</organism>
<protein>
    <submittedName>
        <fullName evidence="2">Zinc-binding dehydrogenase</fullName>
    </submittedName>
</protein>